<evidence type="ECO:0000313" key="1">
    <source>
        <dbReference type="EMBL" id="KAA8825259.1"/>
    </source>
</evidence>
<sequence length="302" mass="35543">MRDGITLVTAFFPIGREQWSGYSRSNEKYFDWFSKWAIIHNDLIVYTTEAYADKVKSIREQFGRSNTIVHVVADLKQIDPEVFSLMTRVGAIYPDFSLYPHKPEVTNVQYDFIMYAKFWCLEQAAQEAQTTKLAWIDFSFYHGAEGKPSNFFDFEWNFKQPQGHASIFQRRVLPTEPVFDWVRRTDSYVHGACFELDTDFAAQIHKDARMQYMHLLRCGILDDDQTILVMCHLAKPQDYHLLPISSWFTMMEEYAEGVTAPGKDVLDPEIFDVSISMRCKWILKCLVYIFKEFKHLITRYAY</sequence>
<accession>A0A5J5E7J0</accession>
<evidence type="ECO:0000313" key="2">
    <source>
        <dbReference type="Proteomes" id="UP000326251"/>
    </source>
</evidence>
<protein>
    <recommendedName>
        <fullName evidence="3">HtrL family protein</fullName>
    </recommendedName>
</protein>
<name>A0A5J5E7J0_9BIFI</name>
<dbReference type="RefSeq" id="WP_150335637.1">
    <property type="nucleotide sequence ID" value="NZ_RZUG01000010.1"/>
</dbReference>
<dbReference type="Proteomes" id="UP000326251">
    <property type="component" value="Unassembled WGS sequence"/>
</dbReference>
<dbReference type="InterPro" id="IPR011735">
    <property type="entry name" value="WlaTC/HtrL_glycosyltransf"/>
</dbReference>
<organism evidence="1 2">
    <name type="scientific">Bifidobacterium reuteri</name>
    <dbReference type="NCBI Taxonomy" id="983706"/>
    <lineage>
        <taxon>Bacteria</taxon>
        <taxon>Bacillati</taxon>
        <taxon>Actinomycetota</taxon>
        <taxon>Actinomycetes</taxon>
        <taxon>Bifidobacteriales</taxon>
        <taxon>Bifidobacteriaceae</taxon>
        <taxon>Bifidobacterium</taxon>
    </lineage>
</organism>
<dbReference type="AlphaFoldDB" id="A0A5J5E7J0"/>
<evidence type="ECO:0008006" key="3">
    <source>
        <dbReference type="Google" id="ProtNLM"/>
    </source>
</evidence>
<proteinExistence type="predicted"/>
<dbReference type="Pfam" id="PF09612">
    <property type="entry name" value="HtrL_YibB"/>
    <property type="match status" value="1"/>
</dbReference>
<gene>
    <name evidence="1" type="ORF">EMO92_06750</name>
</gene>
<reference evidence="1 2" key="1">
    <citation type="journal article" date="2019" name="Syst. Appl. Microbiol.">
        <title>Characterization of Bifidobacterium species in feaces of the Egyptian fruit bat: Description of B. vespertilionis sp. nov. and B. rousetti sp. nov.</title>
        <authorList>
            <person name="Modesto M."/>
            <person name="Satti M."/>
            <person name="Watanabe K."/>
            <person name="Puglisi E."/>
            <person name="Morelli L."/>
            <person name="Huang C.-H."/>
            <person name="Liou J.-S."/>
            <person name="Miyashita M."/>
            <person name="Tamura T."/>
            <person name="Saito S."/>
            <person name="Mori K."/>
            <person name="Huang L."/>
            <person name="Sciavilla P."/>
            <person name="Sandri C."/>
            <person name="Spiezio C."/>
            <person name="Vitali F."/>
            <person name="Cavalieri D."/>
            <person name="Perpetuini G."/>
            <person name="Tofalo R."/>
            <person name="Bonetti A."/>
            <person name="Arita M."/>
            <person name="Mattarelli P."/>
        </authorList>
    </citation>
    <scope>NUCLEOTIDE SEQUENCE [LARGE SCALE GENOMIC DNA]</scope>
    <source>
        <strain evidence="1 2">RST19</strain>
    </source>
</reference>
<dbReference type="EMBL" id="RZUG01000010">
    <property type="protein sequence ID" value="KAA8825259.1"/>
    <property type="molecule type" value="Genomic_DNA"/>
</dbReference>
<comment type="caution">
    <text evidence="1">The sequence shown here is derived from an EMBL/GenBank/DDBJ whole genome shotgun (WGS) entry which is preliminary data.</text>
</comment>